<dbReference type="SUPFAM" id="SSF56349">
    <property type="entry name" value="DNA breaking-rejoining enzymes"/>
    <property type="match status" value="1"/>
</dbReference>
<proteinExistence type="predicted"/>
<dbReference type="Gene3D" id="1.10.443.10">
    <property type="entry name" value="Intergrase catalytic core"/>
    <property type="match status" value="1"/>
</dbReference>
<comment type="caution">
    <text evidence="3">The sequence shown here is derived from an EMBL/GenBank/DDBJ whole genome shotgun (WGS) entry which is preliminary data.</text>
</comment>
<dbReference type="GO" id="GO:0006310">
    <property type="term" value="P:DNA recombination"/>
    <property type="evidence" value="ECO:0007669"/>
    <property type="project" value="UniProtKB-KW"/>
</dbReference>
<gene>
    <name evidence="3" type="ORF">Pph01_39200</name>
</gene>
<dbReference type="InterPro" id="IPR011010">
    <property type="entry name" value="DNA_brk_join_enz"/>
</dbReference>
<feature type="domain" description="Tyr recombinase" evidence="2">
    <location>
        <begin position="1"/>
        <end position="105"/>
    </location>
</feature>
<dbReference type="InterPro" id="IPR013762">
    <property type="entry name" value="Integrase-like_cat_sf"/>
</dbReference>
<sequence>MPTHVLRAMARLLEGRAQKSLVFVPRAGPERPLNYKTFYWHWRRAREAANVPYAPPHTNRHTAASRLVQDRVPIIQVKEILGHESILTTMQYSHHDPEANADIKRAWKNRLEGRRRISDARSSGDH</sequence>
<organism evidence="3 4">
    <name type="scientific">Planotetraspora phitsanulokensis</name>
    <dbReference type="NCBI Taxonomy" id="575192"/>
    <lineage>
        <taxon>Bacteria</taxon>
        <taxon>Bacillati</taxon>
        <taxon>Actinomycetota</taxon>
        <taxon>Actinomycetes</taxon>
        <taxon>Streptosporangiales</taxon>
        <taxon>Streptosporangiaceae</taxon>
        <taxon>Planotetraspora</taxon>
    </lineage>
</organism>
<dbReference type="GO" id="GO:0015074">
    <property type="term" value="P:DNA integration"/>
    <property type="evidence" value="ECO:0007669"/>
    <property type="project" value="InterPro"/>
</dbReference>
<reference evidence="3 4" key="1">
    <citation type="submission" date="2021-01" db="EMBL/GenBank/DDBJ databases">
        <title>Whole genome shotgun sequence of Planotetraspora phitsanulokensis NBRC 104273.</title>
        <authorList>
            <person name="Komaki H."/>
            <person name="Tamura T."/>
        </authorList>
    </citation>
    <scope>NUCLEOTIDE SEQUENCE [LARGE SCALE GENOMIC DNA]</scope>
    <source>
        <strain evidence="3 4">NBRC 104273</strain>
    </source>
</reference>
<dbReference type="Pfam" id="PF00589">
    <property type="entry name" value="Phage_integrase"/>
    <property type="match status" value="1"/>
</dbReference>
<dbReference type="Proteomes" id="UP000622547">
    <property type="component" value="Unassembled WGS sequence"/>
</dbReference>
<accession>A0A8J3XEV3</accession>
<dbReference type="GO" id="GO:0003677">
    <property type="term" value="F:DNA binding"/>
    <property type="evidence" value="ECO:0007669"/>
    <property type="project" value="InterPro"/>
</dbReference>
<protein>
    <recommendedName>
        <fullName evidence="2">Tyr recombinase domain-containing protein</fullName>
    </recommendedName>
</protein>
<dbReference type="InterPro" id="IPR002104">
    <property type="entry name" value="Integrase_catalytic"/>
</dbReference>
<dbReference type="AlphaFoldDB" id="A0A8J3XEV3"/>
<evidence type="ECO:0000313" key="4">
    <source>
        <dbReference type="Proteomes" id="UP000622547"/>
    </source>
</evidence>
<dbReference type="EMBL" id="BOOP01000018">
    <property type="protein sequence ID" value="GII38917.1"/>
    <property type="molecule type" value="Genomic_DNA"/>
</dbReference>
<name>A0A8J3XEV3_9ACTN</name>
<keyword evidence="1" id="KW-0233">DNA recombination</keyword>
<keyword evidence="4" id="KW-1185">Reference proteome</keyword>
<evidence type="ECO:0000259" key="2">
    <source>
        <dbReference type="PROSITE" id="PS51898"/>
    </source>
</evidence>
<evidence type="ECO:0000256" key="1">
    <source>
        <dbReference type="ARBA" id="ARBA00023172"/>
    </source>
</evidence>
<dbReference type="PROSITE" id="PS51898">
    <property type="entry name" value="TYR_RECOMBINASE"/>
    <property type="match status" value="1"/>
</dbReference>
<evidence type="ECO:0000313" key="3">
    <source>
        <dbReference type="EMBL" id="GII38917.1"/>
    </source>
</evidence>